<accession>A0A9X3EZF6</accession>
<keyword evidence="7" id="KW-1185">Reference proteome</keyword>
<dbReference type="CDD" id="cd00009">
    <property type="entry name" value="AAA"/>
    <property type="match status" value="1"/>
</dbReference>
<dbReference type="EMBL" id="JAPNKE010000002">
    <property type="protein sequence ID" value="MCY1008751.1"/>
    <property type="molecule type" value="Genomic_DNA"/>
</dbReference>
<proteinExistence type="inferred from homology"/>
<evidence type="ECO:0000259" key="5">
    <source>
        <dbReference type="Pfam" id="PF17863"/>
    </source>
</evidence>
<dbReference type="Gene3D" id="3.40.50.300">
    <property type="entry name" value="P-loop containing nucleotide triphosphate hydrolases"/>
    <property type="match status" value="1"/>
</dbReference>
<feature type="domain" description="ATPase AAA-3" evidence="4">
    <location>
        <begin position="52"/>
        <end position="182"/>
    </location>
</feature>
<evidence type="ECO:0000313" key="7">
    <source>
        <dbReference type="Proteomes" id="UP001150924"/>
    </source>
</evidence>
<dbReference type="Proteomes" id="UP001150924">
    <property type="component" value="Unassembled WGS sequence"/>
</dbReference>
<dbReference type="SUPFAM" id="SSF52540">
    <property type="entry name" value="P-loop containing nucleoside triphosphate hydrolases"/>
    <property type="match status" value="1"/>
</dbReference>
<dbReference type="GO" id="GO:0005524">
    <property type="term" value="F:ATP binding"/>
    <property type="evidence" value="ECO:0007669"/>
    <property type="project" value="UniProtKB-KW"/>
</dbReference>
<evidence type="ECO:0000256" key="3">
    <source>
        <dbReference type="ARBA" id="ARBA00061607"/>
    </source>
</evidence>
<dbReference type="FunFam" id="3.40.50.300:FF:000640">
    <property type="entry name" value="MoxR family ATPase"/>
    <property type="match status" value="1"/>
</dbReference>
<evidence type="ECO:0000256" key="1">
    <source>
        <dbReference type="ARBA" id="ARBA00022741"/>
    </source>
</evidence>
<dbReference type="RefSeq" id="WP_267709863.1">
    <property type="nucleotide sequence ID" value="NZ_JAPNKE010000002.1"/>
</dbReference>
<dbReference type="Pfam" id="PF17863">
    <property type="entry name" value="AAA_lid_2"/>
    <property type="match status" value="1"/>
</dbReference>
<dbReference type="Gene3D" id="1.10.8.80">
    <property type="entry name" value="Magnesium chelatase subunit I, C-Terminal domain"/>
    <property type="match status" value="1"/>
</dbReference>
<dbReference type="InterPro" id="IPR041628">
    <property type="entry name" value="ChlI/MoxR_AAA_lid"/>
</dbReference>
<keyword evidence="1" id="KW-0547">Nucleotide-binding</keyword>
<protein>
    <submittedName>
        <fullName evidence="6">MoxR family ATPase</fullName>
    </submittedName>
</protein>
<organism evidence="6 7">
    <name type="scientific">Nannocystis pusilla</name>
    <dbReference type="NCBI Taxonomy" id="889268"/>
    <lineage>
        <taxon>Bacteria</taxon>
        <taxon>Pseudomonadati</taxon>
        <taxon>Myxococcota</taxon>
        <taxon>Polyangia</taxon>
        <taxon>Nannocystales</taxon>
        <taxon>Nannocystaceae</taxon>
        <taxon>Nannocystis</taxon>
    </lineage>
</organism>
<evidence type="ECO:0000256" key="2">
    <source>
        <dbReference type="ARBA" id="ARBA00022840"/>
    </source>
</evidence>
<dbReference type="InterPro" id="IPR011703">
    <property type="entry name" value="ATPase_AAA-3"/>
</dbReference>
<dbReference type="InterPro" id="IPR027417">
    <property type="entry name" value="P-loop_NTPase"/>
</dbReference>
<name>A0A9X3EZF6_9BACT</name>
<dbReference type="InterPro" id="IPR050764">
    <property type="entry name" value="CbbQ/NirQ/NorQ/GpvN"/>
</dbReference>
<evidence type="ECO:0000259" key="4">
    <source>
        <dbReference type="Pfam" id="PF07726"/>
    </source>
</evidence>
<sequence length="335" mass="37062">MSVGAYDIRVINDLVERESAFVERLMTEVHKVIVGQDEMIERVFMGLLCHGHVLLEGAPGLAKTLTVSTLARCLHMEFKRVQFTPDLLPSDVLGTVIYNHQTGSFTNRKGPVFTNLLLADEINRAPAKVQSALLEAMAERQVTIGDTSYPLPKPFLVLATQNPIEQEGTYTLPEAQLDRFMFKIKVGYPTAEQELQIMQRIGGAASTAKVEIQPVIGPDDIAKVQQTMDRMIVEQPVQKYIVDVVAATRTPGAVGLEKLAPFIDFGASPRATIALFQAARAHAFMRHRGYVSPEDIKAVAPDILRHRIILSYEAEAEGKTVEEVVRAILEHVQVP</sequence>
<evidence type="ECO:0000313" key="6">
    <source>
        <dbReference type="EMBL" id="MCY1008751.1"/>
    </source>
</evidence>
<gene>
    <name evidence="6" type="ORF">OV079_24975</name>
</gene>
<comment type="similarity">
    <text evidence="3">Belongs to the MoxR family.</text>
</comment>
<comment type="caution">
    <text evidence="6">The sequence shown here is derived from an EMBL/GenBank/DDBJ whole genome shotgun (WGS) entry which is preliminary data.</text>
</comment>
<dbReference type="AlphaFoldDB" id="A0A9X3EZF6"/>
<dbReference type="Pfam" id="PF07726">
    <property type="entry name" value="AAA_3"/>
    <property type="match status" value="1"/>
</dbReference>
<keyword evidence="2" id="KW-0067">ATP-binding</keyword>
<dbReference type="PIRSF" id="PIRSF002849">
    <property type="entry name" value="AAA_ATPase_chaperone_MoxR_prd"/>
    <property type="match status" value="1"/>
</dbReference>
<feature type="domain" description="ChlI/MoxR AAA lid" evidence="5">
    <location>
        <begin position="262"/>
        <end position="327"/>
    </location>
</feature>
<dbReference type="PANTHER" id="PTHR42759">
    <property type="entry name" value="MOXR FAMILY PROTEIN"/>
    <property type="match status" value="1"/>
</dbReference>
<dbReference type="GO" id="GO:0016887">
    <property type="term" value="F:ATP hydrolysis activity"/>
    <property type="evidence" value="ECO:0007669"/>
    <property type="project" value="InterPro"/>
</dbReference>
<dbReference type="PANTHER" id="PTHR42759:SF1">
    <property type="entry name" value="MAGNESIUM-CHELATASE SUBUNIT CHLD"/>
    <property type="match status" value="1"/>
</dbReference>
<reference evidence="6" key="1">
    <citation type="submission" date="2022-11" db="EMBL/GenBank/DDBJ databases">
        <title>Minimal conservation of predation-associated metabolite biosynthetic gene clusters underscores biosynthetic potential of Myxococcota including descriptions for ten novel species: Archangium lansinium sp. nov., Myxococcus landrumus sp. nov., Nannocystis bai.</title>
        <authorList>
            <person name="Ahearne A."/>
            <person name="Stevens C."/>
            <person name="Phillips K."/>
        </authorList>
    </citation>
    <scope>NUCLEOTIDE SEQUENCE</scope>
    <source>
        <strain evidence="6">Na p29</strain>
    </source>
</reference>